<name>A0A5N4D0A8_CAMDR</name>
<organism evidence="1 2">
    <name type="scientific">Camelus dromedarius</name>
    <name type="common">Dromedary</name>
    <name type="synonym">Arabian camel</name>
    <dbReference type="NCBI Taxonomy" id="9838"/>
    <lineage>
        <taxon>Eukaryota</taxon>
        <taxon>Metazoa</taxon>
        <taxon>Chordata</taxon>
        <taxon>Craniata</taxon>
        <taxon>Vertebrata</taxon>
        <taxon>Euteleostomi</taxon>
        <taxon>Mammalia</taxon>
        <taxon>Eutheria</taxon>
        <taxon>Laurasiatheria</taxon>
        <taxon>Artiodactyla</taxon>
        <taxon>Tylopoda</taxon>
        <taxon>Camelidae</taxon>
        <taxon>Camelus</taxon>
    </lineage>
</organism>
<evidence type="ECO:0000313" key="2">
    <source>
        <dbReference type="Proteomes" id="UP000299084"/>
    </source>
</evidence>
<evidence type="ECO:0000313" key="1">
    <source>
        <dbReference type="EMBL" id="KAB1264518.1"/>
    </source>
</evidence>
<dbReference type="AlphaFoldDB" id="A0A5N4D0A8"/>
<protein>
    <submittedName>
        <fullName evidence="1">Uncharacterized protein</fullName>
    </submittedName>
</protein>
<dbReference type="EMBL" id="JWIN03000017">
    <property type="protein sequence ID" value="KAB1264518.1"/>
    <property type="molecule type" value="Genomic_DNA"/>
</dbReference>
<sequence>MEPCGPLPTAAAGEGGRPRGLRLGDRFGGLHFYFPSPLFDVSKTVTLVKFDFFCSEVAECGSRKVLIGPHWT</sequence>
<proteinExistence type="predicted"/>
<keyword evidence="2" id="KW-1185">Reference proteome</keyword>
<reference evidence="1 2" key="1">
    <citation type="journal article" date="2019" name="Mol. Ecol. Resour.">
        <title>Improving Illumina assemblies with Hi-C and long reads: an example with the North African dromedary.</title>
        <authorList>
            <person name="Elbers J.P."/>
            <person name="Rogers M.F."/>
            <person name="Perelman P.L."/>
            <person name="Proskuryakova A.A."/>
            <person name="Serdyukova N.A."/>
            <person name="Johnson W.E."/>
            <person name="Horin P."/>
            <person name="Corander J."/>
            <person name="Murphy D."/>
            <person name="Burger P.A."/>
        </authorList>
    </citation>
    <scope>NUCLEOTIDE SEQUENCE [LARGE SCALE GENOMIC DNA]</scope>
    <source>
        <strain evidence="1">Drom800</strain>
        <tissue evidence="1">Blood</tissue>
    </source>
</reference>
<dbReference type="Proteomes" id="UP000299084">
    <property type="component" value="Unassembled WGS sequence"/>
</dbReference>
<gene>
    <name evidence="1" type="ORF">Cadr_000020095</name>
</gene>
<accession>A0A5N4D0A8</accession>
<comment type="caution">
    <text evidence="1">The sequence shown here is derived from an EMBL/GenBank/DDBJ whole genome shotgun (WGS) entry which is preliminary data.</text>
</comment>